<evidence type="ECO:0000313" key="1">
    <source>
        <dbReference type="EMBL" id="GCE29568.1"/>
    </source>
</evidence>
<dbReference type="OrthoDB" id="164904at2"/>
<keyword evidence="2" id="KW-1185">Reference proteome</keyword>
<evidence type="ECO:0008006" key="3">
    <source>
        <dbReference type="Google" id="ProtNLM"/>
    </source>
</evidence>
<reference evidence="2" key="1">
    <citation type="submission" date="2018-12" db="EMBL/GenBank/DDBJ databases">
        <title>Tengunoibacter tsumagoiensis gen. nov., sp. nov., Dictyobacter kobayashii sp. nov., D. alpinus sp. nov., and D. joshuensis sp. nov. and description of Dictyobacteraceae fam. nov. within the order Ktedonobacterales isolated from Tengu-no-mugimeshi.</title>
        <authorList>
            <person name="Wang C.M."/>
            <person name="Zheng Y."/>
            <person name="Sakai Y."/>
            <person name="Toyoda A."/>
            <person name="Minakuchi Y."/>
            <person name="Abe K."/>
            <person name="Yokota A."/>
            <person name="Yabe S."/>
        </authorList>
    </citation>
    <scope>NUCLEOTIDE SEQUENCE [LARGE SCALE GENOMIC DNA]</scope>
    <source>
        <strain evidence="2">Uno16</strain>
    </source>
</reference>
<proteinExistence type="predicted"/>
<dbReference type="AlphaFoldDB" id="A0A402BDU0"/>
<dbReference type="EMBL" id="BIFT01000002">
    <property type="protein sequence ID" value="GCE29568.1"/>
    <property type="molecule type" value="Genomic_DNA"/>
</dbReference>
<dbReference type="Proteomes" id="UP000287171">
    <property type="component" value="Unassembled WGS sequence"/>
</dbReference>
<comment type="caution">
    <text evidence="1">The sequence shown here is derived from an EMBL/GenBank/DDBJ whole genome shotgun (WGS) entry which is preliminary data.</text>
</comment>
<dbReference type="RefSeq" id="WP_126629809.1">
    <property type="nucleotide sequence ID" value="NZ_BIFT01000002.1"/>
</dbReference>
<evidence type="ECO:0000313" key="2">
    <source>
        <dbReference type="Proteomes" id="UP000287171"/>
    </source>
</evidence>
<accession>A0A402BDU0</accession>
<organism evidence="1 2">
    <name type="scientific">Dictyobacter alpinus</name>
    <dbReference type="NCBI Taxonomy" id="2014873"/>
    <lineage>
        <taxon>Bacteria</taxon>
        <taxon>Bacillati</taxon>
        <taxon>Chloroflexota</taxon>
        <taxon>Ktedonobacteria</taxon>
        <taxon>Ktedonobacterales</taxon>
        <taxon>Dictyobacteraceae</taxon>
        <taxon>Dictyobacter</taxon>
    </lineage>
</organism>
<gene>
    <name evidence="1" type="ORF">KDA_50520</name>
</gene>
<sequence>MSHPISNEHVSVEYSDRFEVTIPKTDMRTAEQWLRTVFEEAPRQVRWLLLLGWRGVLGFQLGPRLSSDHILGWRIVSREIEEVHLELHSLLMNARLTLHLTRSTAVWSTNVSYTHPLARPIWTAVGVIHRQIIPYLLRRAASFT</sequence>
<protein>
    <recommendedName>
        <fullName evidence="3">DUF2867 domain-containing protein</fullName>
    </recommendedName>
</protein>
<name>A0A402BDU0_9CHLR</name>